<keyword evidence="3" id="KW-0808">Transferase</keyword>
<evidence type="ECO:0000256" key="13">
    <source>
        <dbReference type="ARBA" id="ARBA00041418"/>
    </source>
</evidence>
<feature type="transmembrane region" description="Helical" evidence="17">
    <location>
        <begin position="369"/>
        <end position="387"/>
    </location>
</feature>
<comment type="similarity">
    <text evidence="11">Belongs to the SEDS family. FtsW subfamily.</text>
</comment>
<accession>A0ABW5WSR2</accession>
<keyword evidence="6" id="KW-0573">Peptidoglycan synthesis</keyword>
<gene>
    <name evidence="18" type="ORF">ACFSX4_05170</name>
</gene>
<dbReference type="Proteomes" id="UP001597519">
    <property type="component" value="Unassembled WGS sequence"/>
</dbReference>
<reference evidence="19" key="1">
    <citation type="journal article" date="2019" name="Int. J. Syst. Evol. Microbiol.">
        <title>The Global Catalogue of Microorganisms (GCM) 10K type strain sequencing project: providing services to taxonomists for standard genome sequencing and annotation.</title>
        <authorList>
            <consortium name="The Broad Institute Genomics Platform"/>
            <consortium name="The Broad Institute Genome Sequencing Center for Infectious Disease"/>
            <person name="Wu L."/>
            <person name="Ma J."/>
        </authorList>
    </citation>
    <scope>NUCLEOTIDE SEQUENCE [LARGE SCALE GENOMIC DNA]</scope>
    <source>
        <strain evidence="19">KCTC 33575</strain>
    </source>
</reference>
<keyword evidence="4 17" id="KW-0812">Transmembrane</keyword>
<evidence type="ECO:0000256" key="8">
    <source>
        <dbReference type="ARBA" id="ARBA00023136"/>
    </source>
</evidence>
<dbReference type="RefSeq" id="WP_377772231.1">
    <property type="nucleotide sequence ID" value="NZ_JBHUOQ010000001.1"/>
</dbReference>
<feature type="transmembrane region" description="Helical" evidence="17">
    <location>
        <begin position="129"/>
        <end position="146"/>
    </location>
</feature>
<dbReference type="EC" id="2.4.99.28" evidence="14"/>
<feature type="transmembrane region" description="Helical" evidence="17">
    <location>
        <begin position="181"/>
        <end position="197"/>
    </location>
</feature>
<evidence type="ECO:0000256" key="17">
    <source>
        <dbReference type="SAM" id="Phobius"/>
    </source>
</evidence>
<evidence type="ECO:0000256" key="11">
    <source>
        <dbReference type="ARBA" id="ARBA00038053"/>
    </source>
</evidence>
<organism evidence="18 19">
    <name type="scientific">Corticicoccus populi</name>
    <dbReference type="NCBI Taxonomy" id="1812821"/>
    <lineage>
        <taxon>Bacteria</taxon>
        <taxon>Bacillati</taxon>
        <taxon>Bacillota</taxon>
        <taxon>Bacilli</taxon>
        <taxon>Bacillales</taxon>
        <taxon>Staphylococcaceae</taxon>
        <taxon>Corticicoccus</taxon>
    </lineage>
</organism>
<name>A0ABW5WSR2_9STAP</name>
<feature type="transmembrane region" description="Helical" evidence="17">
    <location>
        <begin position="287"/>
        <end position="314"/>
    </location>
</feature>
<evidence type="ECO:0000256" key="15">
    <source>
        <dbReference type="ARBA" id="ARBA00049902"/>
    </source>
</evidence>
<sequence>MQYVKDFLKYVKDYSKYVDFTIIITYVLLSLIGLIMIYSASMVNLYQNPNSGNPMALFNGQFRFVILGFLLVFFMTYFMSGEFFKNKRLHVILIAVIFIVLLITHFFGIERNGERNWLQIPIINQELQPSEFFKIIVILYLAYIYDKKREVVGTLRKENFFPLLLIGVISLLVLFNDFGTWLVIFAIIVGMFVYSGLPMKIVLVVGGFVGLVISVILAGRFLISGEVVSGYQRARIETFMNPFLDPTGSGYQLTNSLISISHGGLTGTGLGNGVMKLGYLPEPHTDFIFAVIAEELGLIGVLFILALYIILVFKALHYASISSDKFYSLVCIGIAMYISIQVFVNIGGISKLIPLTGVPLPLLSQGGSAFLSISIAVGLLSIAAKHVKEGHKKVK</sequence>
<evidence type="ECO:0000256" key="2">
    <source>
        <dbReference type="ARBA" id="ARBA00022676"/>
    </source>
</evidence>
<evidence type="ECO:0000256" key="5">
    <source>
        <dbReference type="ARBA" id="ARBA00022960"/>
    </source>
</evidence>
<dbReference type="Pfam" id="PF01098">
    <property type="entry name" value="FTSW_RODA_SPOVE"/>
    <property type="match status" value="1"/>
</dbReference>
<protein>
    <recommendedName>
        <fullName evidence="12">Probable peptidoglycan glycosyltransferase FtsW</fullName>
        <ecNumber evidence="14">2.4.99.28</ecNumber>
    </recommendedName>
    <alternativeName>
        <fullName evidence="13">Cell division protein FtsW</fullName>
    </alternativeName>
    <alternativeName>
        <fullName evidence="10">Cell wall polymerase</fullName>
    </alternativeName>
    <alternativeName>
        <fullName evidence="9">Peptidoglycan polymerase</fullName>
    </alternativeName>
</protein>
<feature type="transmembrane region" description="Helical" evidence="17">
    <location>
        <begin position="91"/>
        <end position="109"/>
    </location>
</feature>
<evidence type="ECO:0000256" key="3">
    <source>
        <dbReference type="ARBA" id="ARBA00022679"/>
    </source>
</evidence>
<keyword evidence="2" id="KW-0328">Glycosyltransferase</keyword>
<evidence type="ECO:0000256" key="1">
    <source>
        <dbReference type="ARBA" id="ARBA00004141"/>
    </source>
</evidence>
<evidence type="ECO:0000256" key="14">
    <source>
        <dbReference type="ARBA" id="ARBA00044770"/>
    </source>
</evidence>
<evidence type="ECO:0000256" key="12">
    <source>
        <dbReference type="ARBA" id="ARBA00041185"/>
    </source>
</evidence>
<comment type="function">
    <text evidence="16">Peptidoglycan polymerase that is essential for cell division.</text>
</comment>
<feature type="transmembrane region" description="Helical" evidence="17">
    <location>
        <begin position="202"/>
        <end position="223"/>
    </location>
</feature>
<proteinExistence type="inferred from homology"/>
<evidence type="ECO:0000256" key="4">
    <source>
        <dbReference type="ARBA" id="ARBA00022692"/>
    </source>
</evidence>
<comment type="catalytic activity">
    <reaction evidence="15">
        <text>[GlcNAc-(1-&gt;4)-Mur2Ac(oyl-L-Ala-gamma-D-Glu-L-Lys-D-Ala-D-Ala)](n)-di-trans,octa-cis-undecaprenyl diphosphate + beta-D-GlcNAc-(1-&gt;4)-Mur2Ac(oyl-L-Ala-gamma-D-Glu-L-Lys-D-Ala-D-Ala)-di-trans,octa-cis-undecaprenyl diphosphate = [GlcNAc-(1-&gt;4)-Mur2Ac(oyl-L-Ala-gamma-D-Glu-L-Lys-D-Ala-D-Ala)](n+1)-di-trans,octa-cis-undecaprenyl diphosphate + di-trans,octa-cis-undecaprenyl diphosphate + H(+)</text>
        <dbReference type="Rhea" id="RHEA:23708"/>
        <dbReference type="Rhea" id="RHEA-COMP:9602"/>
        <dbReference type="Rhea" id="RHEA-COMP:9603"/>
        <dbReference type="ChEBI" id="CHEBI:15378"/>
        <dbReference type="ChEBI" id="CHEBI:58405"/>
        <dbReference type="ChEBI" id="CHEBI:60033"/>
        <dbReference type="ChEBI" id="CHEBI:78435"/>
        <dbReference type="EC" id="2.4.99.28"/>
    </reaction>
</comment>
<comment type="subcellular location">
    <subcellularLocation>
        <location evidence="1">Membrane</location>
        <topology evidence="1">Multi-pass membrane protein</topology>
    </subcellularLocation>
</comment>
<evidence type="ECO:0000256" key="6">
    <source>
        <dbReference type="ARBA" id="ARBA00022984"/>
    </source>
</evidence>
<evidence type="ECO:0000256" key="7">
    <source>
        <dbReference type="ARBA" id="ARBA00022989"/>
    </source>
</evidence>
<dbReference type="EMBL" id="JBHUOQ010000001">
    <property type="protein sequence ID" value="MFD2829851.1"/>
    <property type="molecule type" value="Genomic_DNA"/>
</dbReference>
<keyword evidence="8 17" id="KW-0472">Membrane</keyword>
<dbReference type="PANTHER" id="PTHR30474">
    <property type="entry name" value="CELL CYCLE PROTEIN"/>
    <property type="match status" value="1"/>
</dbReference>
<keyword evidence="19" id="KW-1185">Reference proteome</keyword>
<feature type="transmembrane region" description="Helical" evidence="17">
    <location>
        <begin position="20"/>
        <end position="40"/>
    </location>
</feature>
<evidence type="ECO:0000256" key="10">
    <source>
        <dbReference type="ARBA" id="ARBA00033270"/>
    </source>
</evidence>
<feature type="transmembrane region" description="Helical" evidence="17">
    <location>
        <begin position="326"/>
        <end position="349"/>
    </location>
</feature>
<dbReference type="PANTHER" id="PTHR30474:SF2">
    <property type="entry name" value="PEPTIDOGLYCAN GLYCOSYLTRANSFERASE FTSW-RELATED"/>
    <property type="match status" value="1"/>
</dbReference>
<dbReference type="InterPro" id="IPR001182">
    <property type="entry name" value="FtsW/RodA"/>
</dbReference>
<evidence type="ECO:0000313" key="18">
    <source>
        <dbReference type="EMBL" id="MFD2829851.1"/>
    </source>
</evidence>
<keyword evidence="5" id="KW-0133">Cell shape</keyword>
<evidence type="ECO:0000313" key="19">
    <source>
        <dbReference type="Proteomes" id="UP001597519"/>
    </source>
</evidence>
<keyword evidence="7 17" id="KW-1133">Transmembrane helix</keyword>
<feature type="transmembrane region" description="Helical" evidence="17">
    <location>
        <begin position="60"/>
        <end position="79"/>
    </location>
</feature>
<evidence type="ECO:0000256" key="9">
    <source>
        <dbReference type="ARBA" id="ARBA00032370"/>
    </source>
</evidence>
<evidence type="ECO:0000256" key="16">
    <source>
        <dbReference type="ARBA" id="ARBA00049966"/>
    </source>
</evidence>
<feature type="transmembrane region" description="Helical" evidence="17">
    <location>
        <begin position="158"/>
        <end position="175"/>
    </location>
</feature>
<comment type="caution">
    <text evidence="18">The sequence shown here is derived from an EMBL/GenBank/DDBJ whole genome shotgun (WGS) entry which is preliminary data.</text>
</comment>